<sequence>MLLPYDTLGTEFPPLQERSLPELLLFVGDAERGRKYEALEAIIGRGMEEIYPALEAAVRDNDNADLRNGAMEVLVKMGGEAVPRLSRLLTDDDDEEIRNFSAVMLGDIGSRDAVEHLIRALADPDSNVSHSAAEALGKIGDRSALVPLLELLKGDFWLQYPAICAIGELRDYRAVPHLLPLLDDEMLRAAVVDALGKAGDQRALYALGGILPFVEPELARSVARAMASINNSLNDQLSYKNRIEVGTQQERLRQLVSGRGVERLKSILKEEGDPESSQAAAMLLGGMGELSALDGFFALLGDERNHQVVENAVLSLGRQAEGELLAALHHDSVAVRLVALRALRWVGVPCDARELARLLKQDEEAVQLEVLETLQSFPDESLLPQLQLMLAKGSDQLAEQAALALARHRLGPVLDLFAQLVHSPEPQSRRRAAMLLGCLKQGGGVENLRLLSLDDEAVVRAELVRSIGKQQVSQAVPLLCRALCDPEESVREAAVLAAAELGEPMLVDELLALLGSGREDLDYCVIRAVGDIGAREAGAFLVEYLSRGVSRQLEYAIVETLGKLAYREASDLVTRRYLKHADPDIRRLAVYTLGELADQESLKAVEDAVCDPHWSVRIAALRVLGKIGGGRELPLLLKGVNDADSMVRKHAITVLGELRNPVTVPELVALLDDAEVGRHAFEALVAFGRGGLPWLHRLMKKSYSAELRERVIDVIGKIADVKSVEPLLELLDDESEIVRLACIDALCHCYDTLPLKRLIQVRKEDQSAEVRARAELALQSFAQREYLG</sequence>
<dbReference type="EMBL" id="CP076724">
    <property type="protein sequence ID" value="QWV96364.1"/>
    <property type="molecule type" value="Genomic_DNA"/>
</dbReference>
<dbReference type="InterPro" id="IPR004155">
    <property type="entry name" value="PBS_lyase_HEAT"/>
</dbReference>
<proteinExistence type="predicted"/>
<accession>A0ABX8JD96</accession>
<organism evidence="1 2">
    <name type="scientific">Geomonas diazotrophica</name>
    <dbReference type="NCBI Taxonomy" id="2843197"/>
    <lineage>
        <taxon>Bacteria</taxon>
        <taxon>Pseudomonadati</taxon>
        <taxon>Thermodesulfobacteriota</taxon>
        <taxon>Desulfuromonadia</taxon>
        <taxon>Geobacterales</taxon>
        <taxon>Geobacteraceae</taxon>
        <taxon>Geomonas</taxon>
    </lineage>
</organism>
<dbReference type="SMART" id="SM00567">
    <property type="entry name" value="EZ_HEAT"/>
    <property type="match status" value="11"/>
</dbReference>
<evidence type="ECO:0000313" key="2">
    <source>
        <dbReference type="Proteomes" id="UP000683493"/>
    </source>
</evidence>
<evidence type="ECO:0000313" key="1">
    <source>
        <dbReference type="EMBL" id="QWV96364.1"/>
    </source>
</evidence>
<gene>
    <name evidence="1" type="ORF">KP005_13375</name>
</gene>
<protein>
    <submittedName>
        <fullName evidence="1">HEAT repeat domain-containing protein</fullName>
    </submittedName>
</protein>
<dbReference type="Proteomes" id="UP000683493">
    <property type="component" value="Chromosome"/>
</dbReference>
<name>A0ABX8JD96_9BACT</name>
<dbReference type="Pfam" id="PF13646">
    <property type="entry name" value="HEAT_2"/>
    <property type="match status" value="4"/>
</dbReference>
<dbReference type="PANTHER" id="PTHR12697:SF5">
    <property type="entry name" value="DEOXYHYPUSINE HYDROXYLASE"/>
    <property type="match status" value="1"/>
</dbReference>
<dbReference type="PANTHER" id="PTHR12697">
    <property type="entry name" value="PBS LYASE HEAT-LIKE PROTEIN"/>
    <property type="match status" value="1"/>
</dbReference>
<keyword evidence="2" id="KW-1185">Reference proteome</keyword>
<reference evidence="1 2" key="1">
    <citation type="submission" date="2021-06" db="EMBL/GenBank/DDBJ databases">
        <title>Gemonas diversity in paddy soil.</title>
        <authorList>
            <person name="Liu G."/>
        </authorList>
    </citation>
    <scope>NUCLEOTIDE SEQUENCE [LARGE SCALE GENOMIC DNA]</scope>
    <source>
        <strain evidence="1 2">RG29</strain>
    </source>
</reference>